<evidence type="ECO:0000313" key="10">
    <source>
        <dbReference type="Proteomes" id="UP000677803"/>
    </source>
</evidence>
<name>A0A8S4AVL8_9TELE</name>
<evidence type="ECO:0000256" key="1">
    <source>
        <dbReference type="ARBA" id="ARBA00004613"/>
    </source>
</evidence>
<feature type="domain" description="Cystatin fetuin-A-type" evidence="8">
    <location>
        <begin position="22"/>
        <end position="130"/>
    </location>
</feature>
<feature type="chain" id="PRO_5035712513" evidence="7">
    <location>
        <begin position="19"/>
        <end position="370"/>
    </location>
</feature>
<dbReference type="PANTHER" id="PTHR13814:SF6">
    <property type="entry name" value="ALPHA-2-HS-GLYCOPROTEIN"/>
    <property type="match status" value="1"/>
</dbReference>
<dbReference type="InterPro" id="IPR050735">
    <property type="entry name" value="Kininogen_Fetuin_HRG"/>
</dbReference>
<keyword evidence="3 7" id="KW-0732">Signal</keyword>
<proteinExistence type="predicted"/>
<dbReference type="GO" id="GO:0031012">
    <property type="term" value="C:extracellular matrix"/>
    <property type="evidence" value="ECO:0007669"/>
    <property type="project" value="TreeGrafter"/>
</dbReference>
<evidence type="ECO:0000313" key="9">
    <source>
        <dbReference type="EMBL" id="CAG5896994.1"/>
    </source>
</evidence>
<organism evidence="9 10">
    <name type="scientific">Menidia menidia</name>
    <name type="common">Atlantic silverside</name>
    <dbReference type="NCBI Taxonomy" id="238744"/>
    <lineage>
        <taxon>Eukaryota</taxon>
        <taxon>Metazoa</taxon>
        <taxon>Chordata</taxon>
        <taxon>Craniata</taxon>
        <taxon>Vertebrata</taxon>
        <taxon>Euteleostomi</taxon>
        <taxon>Actinopterygii</taxon>
        <taxon>Neopterygii</taxon>
        <taxon>Teleostei</taxon>
        <taxon>Neoteleostei</taxon>
        <taxon>Acanthomorphata</taxon>
        <taxon>Ovalentaria</taxon>
        <taxon>Atherinomorphae</taxon>
        <taxon>Atheriniformes</taxon>
        <taxon>Atherinopsidae</taxon>
        <taxon>Menidiinae</taxon>
        <taxon>Menidia</taxon>
    </lineage>
</organism>
<evidence type="ECO:0000256" key="2">
    <source>
        <dbReference type="ARBA" id="ARBA00022525"/>
    </source>
</evidence>
<keyword evidence="4" id="KW-0677">Repeat</keyword>
<keyword evidence="6" id="KW-0325">Glycoprotein</keyword>
<evidence type="ECO:0000259" key="8">
    <source>
        <dbReference type="PROSITE" id="PS51529"/>
    </source>
</evidence>
<dbReference type="Proteomes" id="UP000677803">
    <property type="component" value="Unassembled WGS sequence"/>
</dbReference>
<dbReference type="InterPro" id="IPR046350">
    <property type="entry name" value="Cystatin_sf"/>
</dbReference>
<comment type="caution">
    <text evidence="9">The sequence shown here is derived from an EMBL/GenBank/DDBJ whole genome shotgun (WGS) entry which is preliminary data.</text>
</comment>
<dbReference type="SMART" id="SM00043">
    <property type="entry name" value="CY"/>
    <property type="match status" value="2"/>
</dbReference>
<reference evidence="9" key="1">
    <citation type="submission" date="2021-05" db="EMBL/GenBank/DDBJ databases">
        <authorList>
            <person name="Tigano A."/>
        </authorList>
    </citation>
    <scope>NUCLEOTIDE SEQUENCE</scope>
</reference>
<dbReference type="Pfam" id="PF00031">
    <property type="entry name" value="Cystatin"/>
    <property type="match status" value="1"/>
</dbReference>
<dbReference type="InterPro" id="IPR025760">
    <property type="entry name" value="Cystatin_Fetuin_A"/>
</dbReference>
<comment type="subcellular location">
    <subcellularLocation>
        <location evidence="1">Secreted</location>
    </subcellularLocation>
</comment>
<dbReference type="AlphaFoldDB" id="A0A8S4AVL8"/>
<dbReference type="OrthoDB" id="8780871at2759"/>
<evidence type="ECO:0000256" key="4">
    <source>
        <dbReference type="ARBA" id="ARBA00022737"/>
    </source>
</evidence>
<dbReference type="Gene3D" id="3.10.450.10">
    <property type="match status" value="2"/>
</dbReference>
<evidence type="ECO:0000256" key="5">
    <source>
        <dbReference type="ARBA" id="ARBA00023157"/>
    </source>
</evidence>
<dbReference type="GO" id="GO:0004869">
    <property type="term" value="F:cysteine-type endopeptidase inhibitor activity"/>
    <property type="evidence" value="ECO:0007669"/>
    <property type="project" value="InterPro"/>
</dbReference>
<gene>
    <name evidence="9" type="ORF">MMEN_LOCUS8045</name>
</gene>
<dbReference type="PROSITE" id="PS51529">
    <property type="entry name" value="CYSTATIN_FETUIN_A"/>
    <property type="match status" value="1"/>
</dbReference>
<evidence type="ECO:0000256" key="6">
    <source>
        <dbReference type="ARBA" id="ARBA00023180"/>
    </source>
</evidence>
<dbReference type="PANTHER" id="PTHR13814">
    <property type="entry name" value="FETUIN"/>
    <property type="match status" value="1"/>
</dbReference>
<dbReference type="SUPFAM" id="SSF54403">
    <property type="entry name" value="Cystatin/monellin"/>
    <property type="match status" value="2"/>
</dbReference>
<dbReference type="EMBL" id="CAJRST010007779">
    <property type="protein sequence ID" value="CAG5896994.1"/>
    <property type="molecule type" value="Genomic_DNA"/>
</dbReference>
<feature type="signal peptide" evidence="7">
    <location>
        <begin position="1"/>
        <end position="18"/>
    </location>
</feature>
<protein>
    <submittedName>
        <fullName evidence="9">(Atlantic silverside) hypothetical protein</fullName>
    </submittedName>
</protein>
<keyword evidence="5" id="KW-1015">Disulfide bond</keyword>
<keyword evidence="10" id="KW-1185">Reference proteome</keyword>
<dbReference type="GO" id="GO:0072562">
    <property type="term" value="C:blood microparticle"/>
    <property type="evidence" value="ECO:0007669"/>
    <property type="project" value="TreeGrafter"/>
</dbReference>
<evidence type="ECO:0000256" key="3">
    <source>
        <dbReference type="ARBA" id="ARBA00022729"/>
    </source>
</evidence>
<sequence length="370" mass="39545">MNLLSITVAVGLVAGIWAQLNELRPPCDSPEVEEAALVARDFLNARHTHFYKYELNRIEEIKVFPAPDGNNTYVLDIELLETDCHVLDPTPVANCTVRPKMLTAIEGDCDVVLKRVAGVLTVDAFQCKTEESREDHCLGCSTLLPLNHTSALEFVQASLTKLNNRTENITYTVLEVGRMSSKIVAGGPMYAAEYVVIEANCINDTCVPLNDTMAARGMCTAEGLDIDPTVDCKMFSTLIPLLDANITGVAEPALPPLVHVHLGSLSPKHGLRHHKLTALHDPLLSGLLSAESAESAEVVPVAPALTVTAAPVDPAPTAADSSASDASSSMEVPLTLVKRDAPAPLVAEAPAAQADPVSFVQLCPGRIRFF</sequence>
<keyword evidence="2" id="KW-0964">Secreted</keyword>
<dbReference type="InterPro" id="IPR000010">
    <property type="entry name" value="Cystatin_dom"/>
</dbReference>
<evidence type="ECO:0000256" key="7">
    <source>
        <dbReference type="SAM" id="SignalP"/>
    </source>
</evidence>
<accession>A0A8S4AVL8</accession>